<reference evidence="2" key="2">
    <citation type="submission" date="2020-09" db="EMBL/GenBank/DDBJ databases">
        <authorList>
            <person name="Sun Q."/>
            <person name="Kim S."/>
        </authorList>
    </citation>
    <scope>NUCLEOTIDE SEQUENCE</scope>
    <source>
        <strain evidence="2">KCTC 12719</strain>
    </source>
</reference>
<gene>
    <name evidence="2" type="ORF">GCM10007103_18420</name>
</gene>
<accession>A0A918SG10</accession>
<evidence type="ECO:0000256" key="1">
    <source>
        <dbReference type="SAM" id="Phobius"/>
    </source>
</evidence>
<dbReference type="Proteomes" id="UP000610456">
    <property type="component" value="Unassembled WGS sequence"/>
</dbReference>
<keyword evidence="1" id="KW-0472">Membrane</keyword>
<proteinExistence type="predicted"/>
<keyword evidence="1" id="KW-0812">Transmembrane</keyword>
<comment type="caution">
    <text evidence="2">The sequence shown here is derived from an EMBL/GenBank/DDBJ whole genome shotgun (WGS) entry which is preliminary data.</text>
</comment>
<reference evidence="2" key="1">
    <citation type="journal article" date="2014" name="Int. J. Syst. Evol. Microbiol.">
        <title>Complete genome sequence of Corynebacterium casei LMG S-19264T (=DSM 44701T), isolated from a smear-ripened cheese.</title>
        <authorList>
            <consortium name="US DOE Joint Genome Institute (JGI-PGF)"/>
            <person name="Walter F."/>
            <person name="Albersmeier A."/>
            <person name="Kalinowski J."/>
            <person name="Ruckert C."/>
        </authorList>
    </citation>
    <scope>NUCLEOTIDE SEQUENCE</scope>
    <source>
        <strain evidence="2">KCTC 12719</strain>
    </source>
</reference>
<keyword evidence="1" id="KW-1133">Transmembrane helix</keyword>
<keyword evidence="3" id="KW-1185">Reference proteome</keyword>
<protein>
    <submittedName>
        <fullName evidence="2">Uncharacterized protein</fullName>
    </submittedName>
</protein>
<feature type="transmembrane region" description="Helical" evidence="1">
    <location>
        <begin position="12"/>
        <end position="30"/>
    </location>
</feature>
<name>A0A918SG10_9FLAO</name>
<dbReference type="EMBL" id="BMXB01000006">
    <property type="protein sequence ID" value="GHA37370.1"/>
    <property type="molecule type" value="Genomic_DNA"/>
</dbReference>
<evidence type="ECO:0000313" key="2">
    <source>
        <dbReference type="EMBL" id="GHA37370.1"/>
    </source>
</evidence>
<sequence length="65" mass="7541">MNDRNPPKKRNYFNLIIGLAFSGYGSYRIFTYYNGAEYSNFRLIIAIGFITLGAVDLYKFFRPGN</sequence>
<feature type="transmembrane region" description="Helical" evidence="1">
    <location>
        <begin position="42"/>
        <end position="61"/>
    </location>
</feature>
<dbReference type="AlphaFoldDB" id="A0A918SG10"/>
<organism evidence="2 3">
    <name type="scientific">Salinimicrobium marinum</name>
    <dbReference type="NCBI Taxonomy" id="680283"/>
    <lineage>
        <taxon>Bacteria</taxon>
        <taxon>Pseudomonadati</taxon>
        <taxon>Bacteroidota</taxon>
        <taxon>Flavobacteriia</taxon>
        <taxon>Flavobacteriales</taxon>
        <taxon>Flavobacteriaceae</taxon>
        <taxon>Salinimicrobium</taxon>
    </lineage>
</organism>
<evidence type="ECO:0000313" key="3">
    <source>
        <dbReference type="Proteomes" id="UP000610456"/>
    </source>
</evidence>